<keyword evidence="1" id="KW-0732">Signal</keyword>
<proteinExistence type="predicted"/>
<feature type="signal peptide" evidence="1">
    <location>
        <begin position="1"/>
        <end position="20"/>
    </location>
</feature>
<feature type="chain" id="PRO_5005863166" evidence="1">
    <location>
        <begin position="21"/>
        <end position="87"/>
    </location>
</feature>
<comment type="caution">
    <text evidence="2">The sequence shown here is derived from an EMBL/GenBank/DDBJ whole genome shotgun (WGS) entry which is preliminary data.</text>
</comment>
<dbReference type="OrthoDB" id="8852666at2"/>
<dbReference type="Proteomes" id="UP000037939">
    <property type="component" value="Unassembled WGS sequence"/>
</dbReference>
<accession>A0A0N0XM33</accession>
<protein>
    <submittedName>
        <fullName evidence="2">Uncharacterized protein</fullName>
    </submittedName>
</protein>
<gene>
    <name evidence="2" type="ORF">WG78_06980</name>
</gene>
<dbReference type="EMBL" id="LAQT01000004">
    <property type="protein sequence ID" value="KPC53847.1"/>
    <property type="molecule type" value="Genomic_DNA"/>
</dbReference>
<dbReference type="AlphaFoldDB" id="A0A0N0XM33"/>
<reference evidence="2 3" key="1">
    <citation type="submission" date="2015-07" db="EMBL/GenBank/DDBJ databases">
        <title>Draft genome sequence of the Amantichitinum ursilacus IGB-41, a new chitin-degrading bacterium.</title>
        <authorList>
            <person name="Kirstahler P."/>
            <person name="Guenther M."/>
            <person name="Grumaz C."/>
            <person name="Rupp S."/>
            <person name="Zibek S."/>
            <person name="Sohn K."/>
        </authorList>
    </citation>
    <scope>NUCLEOTIDE SEQUENCE [LARGE SCALE GENOMIC DNA]</scope>
    <source>
        <strain evidence="2 3">IGB-41</strain>
    </source>
</reference>
<name>A0A0N0XM33_9NEIS</name>
<keyword evidence="3" id="KW-1185">Reference proteome</keyword>
<evidence type="ECO:0000256" key="1">
    <source>
        <dbReference type="SAM" id="SignalP"/>
    </source>
</evidence>
<sequence length="87" mass="9711">MFKRFLFCFVLMAVSSISNANGTVDFQTDIIPLINQKPFFAKFLTDHLEFYPAGDAITIGREVNPNLALVRIGPYTLNAREKGSKGL</sequence>
<evidence type="ECO:0000313" key="3">
    <source>
        <dbReference type="Proteomes" id="UP000037939"/>
    </source>
</evidence>
<organism evidence="2 3">
    <name type="scientific">Amantichitinum ursilacus</name>
    <dbReference type="NCBI Taxonomy" id="857265"/>
    <lineage>
        <taxon>Bacteria</taxon>
        <taxon>Pseudomonadati</taxon>
        <taxon>Pseudomonadota</taxon>
        <taxon>Betaproteobacteria</taxon>
        <taxon>Neisseriales</taxon>
        <taxon>Chitinibacteraceae</taxon>
        <taxon>Amantichitinum</taxon>
    </lineage>
</organism>
<evidence type="ECO:0000313" key="2">
    <source>
        <dbReference type="EMBL" id="KPC53847.1"/>
    </source>
</evidence>
<dbReference type="RefSeq" id="WP_053937087.1">
    <property type="nucleotide sequence ID" value="NZ_LAQT01000004.1"/>
</dbReference>